<comment type="caution">
    <text evidence="1">The sequence shown here is derived from an EMBL/GenBank/DDBJ whole genome shotgun (WGS) entry which is preliminary data.</text>
</comment>
<dbReference type="EMBL" id="JAMQGO010000004">
    <property type="protein sequence ID" value="MCM2562257.1"/>
    <property type="molecule type" value="Genomic_DNA"/>
</dbReference>
<accession>A0ACC5ZW09</accession>
<keyword evidence="2" id="KW-1185">Reference proteome</keyword>
<proteinExistence type="predicted"/>
<name>A0ACC5ZW09_9RHOB</name>
<evidence type="ECO:0000313" key="1">
    <source>
        <dbReference type="EMBL" id="MCM2562257.1"/>
    </source>
</evidence>
<evidence type="ECO:0000313" key="2">
    <source>
        <dbReference type="Proteomes" id="UP001203036"/>
    </source>
</evidence>
<gene>
    <name evidence="1" type="ORF">M8744_08870</name>
</gene>
<dbReference type="Proteomes" id="UP001203036">
    <property type="component" value="Unassembled WGS sequence"/>
</dbReference>
<organism evidence="1 2">
    <name type="scientific">Lutimaribacter degradans</name>
    <dbReference type="NCBI Taxonomy" id="2945989"/>
    <lineage>
        <taxon>Bacteria</taxon>
        <taxon>Pseudomonadati</taxon>
        <taxon>Pseudomonadota</taxon>
        <taxon>Alphaproteobacteria</taxon>
        <taxon>Rhodobacterales</taxon>
        <taxon>Roseobacteraceae</taxon>
        <taxon>Lutimaribacter</taxon>
    </lineage>
</organism>
<protein>
    <submittedName>
        <fullName evidence="1">AAA family ATPase</fullName>
    </submittedName>
</protein>
<sequence length="1144" mass="123993">MRLRQLSLDRFGHFTGHALDFGDAGERPDFHIIYGPNEAGKTTTMEAALRLFYGFPHREPYAFKHQRANLSVSGVLEIDGETRGFTRLPKRSGALLDASGTVLPEAALAAHLGGLGEEDYRNLLCLDDDTIERGGEEIAQARGDIGRLLFSAAAGVADLTTVLDGVREEADAIWAKRKTKTHVAELKRELKDIEKEIRERDVTTSAWRGLKKALTDAQAAEATARAARDALHTRAADLAAHRRALPLLAELDALDARLAPFADYPERLEFDPETLVTLKTDQTRAHADTERLRTEIEDLAARQEALVLTPGLATLADDLDQLEDLRARDRANALDLPRRRDQLATAEAAMARAARDLGVADECDPQSLVPTPAQLAALEAARDRLRSARTAAQAEARELADATDRRDRAAEELNRLSAQTSPEADIGAILARYEADTLMPAHATAQQAITAAEQSARASREALATGAVRFESLPDCPMSRIRAHELAEAYEALHRKIDAESTALAQHQEDIAARQAQIDQLSRDGQLVPDDAAAALRTARDRQWQAHLAAMTPATAQDFAAAMQALDGAQEARITHARDLGQLRQIAQARAEAQARADQARARMVEYKAAQAAIEAEVDAAAKAAGLPGPLVPAEWLDWVDRHAAAQAAARAANEAQDMHGATLARAQALLDALRPQLDLVFPDVASAVAAARRLAESELQARRAMETAREALRLAEADLSARARKHDASQQEADKAAQAWHDLVLESLGQAVSPDTLLAALDPLRSLATQQEKRAEAAQRVATMERDQALFAEKVAALATAHDQPQADTPADSFELLRAASGAARAAQEQADDLGVRIATARAALDEANRRLTEIADTVTTLGRAFPSSASVDTLDALRATAHRAAEIIKDRENLSALTRRIMSELGVSDLVTARARLDEASLVSLDAEAESCKADLDRAEQALTDATEARVTSQQALSQVTGDADIATLTERRATLELELQEAAQAHLELSLGHRLAEVAIRRYRDTHRSGMMAATERCFAALTQGAYTHLTTQPDGAGETLLAVDEEGTAKRVAEMSKGTRFQLYLALRAAAHQQLVAQGTCLPFFCDDIFETFDEDRTSAACRVMERIGQSGQAIYLTHHRHVVEIAQKVCDTPPIVHEI</sequence>
<reference evidence="1" key="1">
    <citation type="submission" date="2022-06" db="EMBL/GenBank/DDBJ databases">
        <title>Lutimaribacter sp. EGI FJ00013, a novel bacterium isolated from a salt lake sediment enrichment.</title>
        <authorList>
            <person name="Gao L."/>
            <person name="Fang B.-Z."/>
            <person name="Li W.-J."/>
        </authorList>
    </citation>
    <scope>NUCLEOTIDE SEQUENCE</scope>
    <source>
        <strain evidence="1">EGI FJ00013</strain>
    </source>
</reference>